<protein>
    <submittedName>
        <fullName evidence="1">YlzJ-like family protein</fullName>
    </submittedName>
</protein>
<organism evidence="1 2">
    <name type="scientific">Allobacillus halotolerans</name>
    <dbReference type="NCBI Taxonomy" id="570278"/>
    <lineage>
        <taxon>Bacteria</taxon>
        <taxon>Bacillati</taxon>
        <taxon>Bacillota</taxon>
        <taxon>Bacilli</taxon>
        <taxon>Bacillales</taxon>
        <taxon>Bacillaceae</taxon>
        <taxon>Allobacillus</taxon>
    </lineage>
</organism>
<keyword evidence="2" id="KW-1185">Reference proteome</keyword>
<proteinExistence type="predicted"/>
<dbReference type="Proteomes" id="UP000812672">
    <property type="component" value="Unassembled WGS sequence"/>
</dbReference>
<evidence type="ECO:0000313" key="2">
    <source>
        <dbReference type="Proteomes" id="UP000812672"/>
    </source>
</evidence>
<dbReference type="RefSeq" id="WP_216687392.1">
    <property type="nucleotide sequence ID" value="NZ_CAUPKR010000005.1"/>
</dbReference>
<dbReference type="Pfam" id="PF14035">
    <property type="entry name" value="YlzJ"/>
    <property type="match status" value="1"/>
</dbReference>
<dbReference type="EMBL" id="JAHLZF010000011">
    <property type="protein sequence ID" value="MBU6081093.1"/>
    <property type="molecule type" value="Genomic_DNA"/>
</dbReference>
<gene>
    <name evidence="1" type="ORF">KQ486_08670</name>
</gene>
<sequence>MIHYTPLTYEEIFEEEENEQIQWVSMKHAMVKVRKKADLSGYEIDQMISTDPNDYLNQQLMPGSNFYL</sequence>
<evidence type="ECO:0000313" key="1">
    <source>
        <dbReference type="EMBL" id="MBU6081093.1"/>
    </source>
</evidence>
<comment type="caution">
    <text evidence="1">The sequence shown here is derived from an EMBL/GenBank/DDBJ whole genome shotgun (WGS) entry which is preliminary data.</text>
</comment>
<accession>A0ABS6GQ81</accession>
<reference evidence="1 2" key="1">
    <citation type="journal article" date="2011" name="Int. J. Syst. Evol. Microbiol.">
        <title>Allobacillus halotolerans gen. nov., sp. nov. isolated from shrimp paste.</title>
        <authorList>
            <person name="Sheu S.Y."/>
            <person name="Arun A.B."/>
            <person name="Jiang S.R."/>
            <person name="Young C.C."/>
            <person name="Chen W.M."/>
        </authorList>
    </citation>
    <scope>NUCLEOTIDE SEQUENCE [LARGE SCALE GENOMIC DNA]</scope>
    <source>
        <strain evidence="1 2">LMG 24826</strain>
    </source>
</reference>
<dbReference type="InterPro" id="IPR025619">
    <property type="entry name" value="YlzJ"/>
</dbReference>
<name>A0ABS6GQ81_9BACI</name>